<dbReference type="AlphaFoldDB" id="A0A392QUM6"/>
<keyword evidence="2" id="KW-1185">Reference proteome</keyword>
<evidence type="ECO:0000313" key="2">
    <source>
        <dbReference type="Proteomes" id="UP000265520"/>
    </source>
</evidence>
<feature type="non-terminal residue" evidence="1">
    <location>
        <position position="1"/>
    </location>
</feature>
<name>A0A392QUM6_9FABA</name>
<comment type="caution">
    <text evidence="1">The sequence shown here is derived from an EMBL/GenBank/DDBJ whole genome shotgun (WGS) entry which is preliminary data.</text>
</comment>
<protein>
    <submittedName>
        <fullName evidence="1">Uncharacterized protein</fullName>
    </submittedName>
</protein>
<sequence length="77" mass="8970">AHRDVDYDFTVPETQLQQVVIDDMEKIKQAWMSRARELEVESESFTPFISTAKKKQMRLAKRASSYHTRSKGQPPSQ</sequence>
<proteinExistence type="predicted"/>
<dbReference type="EMBL" id="LXQA010160205">
    <property type="protein sequence ID" value="MCI27572.1"/>
    <property type="molecule type" value="Genomic_DNA"/>
</dbReference>
<accession>A0A392QUM6</accession>
<reference evidence="1 2" key="1">
    <citation type="journal article" date="2018" name="Front. Plant Sci.">
        <title>Red Clover (Trifolium pratense) and Zigzag Clover (T. medium) - A Picture of Genomic Similarities and Differences.</title>
        <authorList>
            <person name="Dluhosova J."/>
            <person name="Istvanek J."/>
            <person name="Nedelnik J."/>
            <person name="Repkova J."/>
        </authorList>
    </citation>
    <scope>NUCLEOTIDE SEQUENCE [LARGE SCALE GENOMIC DNA]</scope>
    <source>
        <strain evidence="2">cv. 10/8</strain>
        <tissue evidence="1">Leaf</tissue>
    </source>
</reference>
<dbReference type="Proteomes" id="UP000265520">
    <property type="component" value="Unassembled WGS sequence"/>
</dbReference>
<organism evidence="1 2">
    <name type="scientific">Trifolium medium</name>
    <dbReference type="NCBI Taxonomy" id="97028"/>
    <lineage>
        <taxon>Eukaryota</taxon>
        <taxon>Viridiplantae</taxon>
        <taxon>Streptophyta</taxon>
        <taxon>Embryophyta</taxon>
        <taxon>Tracheophyta</taxon>
        <taxon>Spermatophyta</taxon>
        <taxon>Magnoliopsida</taxon>
        <taxon>eudicotyledons</taxon>
        <taxon>Gunneridae</taxon>
        <taxon>Pentapetalae</taxon>
        <taxon>rosids</taxon>
        <taxon>fabids</taxon>
        <taxon>Fabales</taxon>
        <taxon>Fabaceae</taxon>
        <taxon>Papilionoideae</taxon>
        <taxon>50 kb inversion clade</taxon>
        <taxon>NPAAA clade</taxon>
        <taxon>Hologalegina</taxon>
        <taxon>IRL clade</taxon>
        <taxon>Trifolieae</taxon>
        <taxon>Trifolium</taxon>
    </lineage>
</organism>
<evidence type="ECO:0000313" key="1">
    <source>
        <dbReference type="EMBL" id="MCI27572.1"/>
    </source>
</evidence>